<evidence type="ECO:0000313" key="1">
    <source>
        <dbReference type="EMBL" id="MED6163820.1"/>
    </source>
</evidence>
<name>A0ABU6UU46_9FABA</name>
<reference evidence="1 2" key="1">
    <citation type="journal article" date="2023" name="Plants (Basel)">
        <title>Bridging the Gap: Combining Genomics and Transcriptomics Approaches to Understand Stylosanthes scabra, an Orphan Legume from the Brazilian Caatinga.</title>
        <authorList>
            <person name="Ferreira-Neto J.R.C."/>
            <person name="da Silva M.D."/>
            <person name="Binneck E."/>
            <person name="de Melo N.F."/>
            <person name="da Silva R.H."/>
            <person name="de Melo A.L.T.M."/>
            <person name="Pandolfi V."/>
            <person name="Bustamante F.O."/>
            <person name="Brasileiro-Vidal A.C."/>
            <person name="Benko-Iseppon A.M."/>
        </authorList>
    </citation>
    <scope>NUCLEOTIDE SEQUENCE [LARGE SCALE GENOMIC DNA]</scope>
    <source>
        <tissue evidence="1">Leaves</tissue>
    </source>
</reference>
<comment type="caution">
    <text evidence="1">The sequence shown here is derived from an EMBL/GenBank/DDBJ whole genome shotgun (WGS) entry which is preliminary data.</text>
</comment>
<dbReference type="EMBL" id="JASCZI010122162">
    <property type="protein sequence ID" value="MED6163820.1"/>
    <property type="molecule type" value="Genomic_DNA"/>
</dbReference>
<dbReference type="InterPro" id="IPR038765">
    <property type="entry name" value="Papain-like_cys_pep_sf"/>
</dbReference>
<accession>A0ABU6UU46</accession>
<evidence type="ECO:0000313" key="2">
    <source>
        <dbReference type="Proteomes" id="UP001341840"/>
    </source>
</evidence>
<dbReference type="SUPFAM" id="SSF54001">
    <property type="entry name" value="Cysteine proteinases"/>
    <property type="match status" value="1"/>
</dbReference>
<organism evidence="1 2">
    <name type="scientific">Stylosanthes scabra</name>
    <dbReference type="NCBI Taxonomy" id="79078"/>
    <lineage>
        <taxon>Eukaryota</taxon>
        <taxon>Viridiplantae</taxon>
        <taxon>Streptophyta</taxon>
        <taxon>Embryophyta</taxon>
        <taxon>Tracheophyta</taxon>
        <taxon>Spermatophyta</taxon>
        <taxon>Magnoliopsida</taxon>
        <taxon>eudicotyledons</taxon>
        <taxon>Gunneridae</taxon>
        <taxon>Pentapetalae</taxon>
        <taxon>rosids</taxon>
        <taxon>fabids</taxon>
        <taxon>Fabales</taxon>
        <taxon>Fabaceae</taxon>
        <taxon>Papilionoideae</taxon>
        <taxon>50 kb inversion clade</taxon>
        <taxon>dalbergioids sensu lato</taxon>
        <taxon>Dalbergieae</taxon>
        <taxon>Pterocarpus clade</taxon>
        <taxon>Stylosanthes</taxon>
    </lineage>
</organism>
<keyword evidence="2" id="KW-1185">Reference proteome</keyword>
<evidence type="ECO:0008006" key="3">
    <source>
        <dbReference type="Google" id="ProtNLM"/>
    </source>
</evidence>
<dbReference type="Proteomes" id="UP001341840">
    <property type="component" value="Unassembled WGS sequence"/>
</dbReference>
<sequence length="131" mass="14887">MVHLSDVLCPNECCLGDRRALTSLAPGERVMDDVLCLVAAMASKQNESDISKRWWLPPSFGEIALNTTGYDPSLLAAIKKKFMGWADRLAHVFVLLLRNGHWYLMIVDMFHSELIYLDSMKNDDDTAERKK</sequence>
<proteinExistence type="predicted"/>
<protein>
    <recommendedName>
        <fullName evidence="3">Ubiquitin-like protease family profile domain-containing protein</fullName>
    </recommendedName>
</protein>
<dbReference type="Gene3D" id="3.40.395.10">
    <property type="entry name" value="Adenoviral Proteinase, Chain A"/>
    <property type="match status" value="1"/>
</dbReference>
<gene>
    <name evidence="1" type="ORF">PIB30_083716</name>
</gene>